<dbReference type="FunFam" id="1.10.10.10:FF:000001">
    <property type="entry name" value="LysR family transcriptional regulator"/>
    <property type="match status" value="1"/>
</dbReference>
<keyword evidence="3" id="KW-0238">DNA-binding</keyword>
<dbReference type="Gene3D" id="1.10.10.10">
    <property type="entry name" value="Winged helix-like DNA-binding domain superfamily/Winged helix DNA-binding domain"/>
    <property type="match status" value="1"/>
</dbReference>
<protein>
    <submittedName>
        <fullName evidence="6">LysR family transcriptional regulator</fullName>
    </submittedName>
</protein>
<comment type="similarity">
    <text evidence="1">Belongs to the LysR transcriptional regulatory family.</text>
</comment>
<evidence type="ECO:0000256" key="1">
    <source>
        <dbReference type="ARBA" id="ARBA00009437"/>
    </source>
</evidence>
<dbReference type="GO" id="GO:0000976">
    <property type="term" value="F:transcription cis-regulatory region binding"/>
    <property type="evidence" value="ECO:0007669"/>
    <property type="project" value="TreeGrafter"/>
</dbReference>
<gene>
    <name evidence="6" type="ORF">INR99_00320</name>
</gene>
<accession>A0A8J7FIX3</accession>
<dbReference type="InterPro" id="IPR036388">
    <property type="entry name" value="WH-like_DNA-bd_sf"/>
</dbReference>
<comment type="caution">
    <text evidence="6">The sequence shown here is derived from an EMBL/GenBank/DDBJ whole genome shotgun (WGS) entry which is preliminary data.</text>
</comment>
<dbReference type="RefSeq" id="WP_194114297.1">
    <property type="nucleotide sequence ID" value="NZ_JADFUA010000001.1"/>
</dbReference>
<dbReference type="PANTHER" id="PTHR30126">
    <property type="entry name" value="HTH-TYPE TRANSCRIPTIONAL REGULATOR"/>
    <property type="match status" value="1"/>
</dbReference>
<dbReference type="PROSITE" id="PS50931">
    <property type="entry name" value="HTH_LYSR"/>
    <property type="match status" value="1"/>
</dbReference>
<evidence type="ECO:0000313" key="6">
    <source>
        <dbReference type="EMBL" id="MBE9607784.1"/>
    </source>
</evidence>
<name>A0A8J7FIX3_9NEIS</name>
<evidence type="ECO:0000313" key="7">
    <source>
        <dbReference type="Proteomes" id="UP000604481"/>
    </source>
</evidence>
<evidence type="ECO:0000256" key="3">
    <source>
        <dbReference type="ARBA" id="ARBA00023125"/>
    </source>
</evidence>
<dbReference type="CDD" id="cd08420">
    <property type="entry name" value="PBP2_CysL_like"/>
    <property type="match status" value="1"/>
</dbReference>
<sequence>MKYTLRQLQVFVAVARHSSVSRAAEELGLSQSATSTALGELEKQYQCQLFDRVGKALRLNELGLQLLPRASALLDQAGEIEGLLAGQTDCGTLSIGATLTIGNYLATLLIGNYMQQHANSRVQLAVHNTATIIQQVARFELDLGLIEGDCQHPDLEVHPWINDQLVVFCGPQHPLAAKGKASIEELLREAWILREQGSGTRDTFAQAMRHHLSQLNIRLELEHTEAIKRAVESGLGIGCISQLALREAFRRGSLVALATPELDLSRQFHFLWHKQKFQTAGMRAFLEECRTFTGAARSSDELSLPYIP</sequence>
<dbReference type="SUPFAM" id="SSF46785">
    <property type="entry name" value="Winged helix' DNA-binding domain"/>
    <property type="match status" value="1"/>
</dbReference>
<evidence type="ECO:0000256" key="2">
    <source>
        <dbReference type="ARBA" id="ARBA00023015"/>
    </source>
</evidence>
<dbReference type="EMBL" id="JADFUA010000001">
    <property type="protein sequence ID" value="MBE9607784.1"/>
    <property type="molecule type" value="Genomic_DNA"/>
</dbReference>
<proteinExistence type="inferred from homology"/>
<keyword evidence="2" id="KW-0805">Transcription regulation</keyword>
<dbReference type="InterPro" id="IPR036390">
    <property type="entry name" value="WH_DNA-bd_sf"/>
</dbReference>
<dbReference type="PRINTS" id="PR00039">
    <property type="entry name" value="HTHLYSR"/>
</dbReference>
<feature type="domain" description="HTH lysR-type" evidence="5">
    <location>
        <begin position="1"/>
        <end position="60"/>
    </location>
</feature>
<dbReference type="InterPro" id="IPR000847">
    <property type="entry name" value="LysR_HTH_N"/>
</dbReference>
<dbReference type="GO" id="GO:0003700">
    <property type="term" value="F:DNA-binding transcription factor activity"/>
    <property type="evidence" value="ECO:0007669"/>
    <property type="project" value="InterPro"/>
</dbReference>
<keyword evidence="7" id="KW-1185">Reference proteome</keyword>
<dbReference type="Pfam" id="PF03466">
    <property type="entry name" value="LysR_substrate"/>
    <property type="match status" value="1"/>
</dbReference>
<reference evidence="6 7" key="1">
    <citation type="submission" date="2020-10" db="EMBL/GenBank/DDBJ databases">
        <title>The genome sequence of Chitinilyticum litopenaei 4Y14.</title>
        <authorList>
            <person name="Liu Y."/>
        </authorList>
    </citation>
    <scope>NUCLEOTIDE SEQUENCE [LARGE SCALE GENOMIC DNA]</scope>
    <source>
        <strain evidence="6 7">4Y14</strain>
    </source>
</reference>
<keyword evidence="4" id="KW-0804">Transcription</keyword>
<dbReference type="NCBIfam" id="NF008095">
    <property type="entry name" value="PRK10837.1"/>
    <property type="match status" value="1"/>
</dbReference>
<dbReference type="PANTHER" id="PTHR30126:SF94">
    <property type="entry name" value="LYSR FAMILY TRANSCRIPTIONAL REGULATOR"/>
    <property type="match status" value="1"/>
</dbReference>
<organism evidence="6 7">
    <name type="scientific">Chitinilyticum piscinae</name>
    <dbReference type="NCBI Taxonomy" id="2866724"/>
    <lineage>
        <taxon>Bacteria</taxon>
        <taxon>Pseudomonadati</taxon>
        <taxon>Pseudomonadota</taxon>
        <taxon>Betaproteobacteria</taxon>
        <taxon>Neisseriales</taxon>
        <taxon>Chitinibacteraceae</taxon>
        <taxon>Chitinilyticum</taxon>
    </lineage>
</organism>
<dbReference type="Proteomes" id="UP000604481">
    <property type="component" value="Unassembled WGS sequence"/>
</dbReference>
<evidence type="ECO:0000259" key="5">
    <source>
        <dbReference type="PROSITE" id="PS50931"/>
    </source>
</evidence>
<dbReference type="AlphaFoldDB" id="A0A8J7FIX3"/>
<dbReference type="Gene3D" id="3.40.190.290">
    <property type="match status" value="1"/>
</dbReference>
<dbReference type="Pfam" id="PF00126">
    <property type="entry name" value="HTH_1"/>
    <property type="match status" value="1"/>
</dbReference>
<dbReference type="SUPFAM" id="SSF53850">
    <property type="entry name" value="Periplasmic binding protein-like II"/>
    <property type="match status" value="1"/>
</dbReference>
<dbReference type="InterPro" id="IPR005119">
    <property type="entry name" value="LysR_subst-bd"/>
</dbReference>
<evidence type="ECO:0000256" key="4">
    <source>
        <dbReference type="ARBA" id="ARBA00023163"/>
    </source>
</evidence>